<dbReference type="RefSeq" id="WP_023948870.1">
    <property type="nucleotide sequence ID" value="NZ_AYSV01000005.1"/>
</dbReference>
<evidence type="ECO:0000313" key="3">
    <source>
        <dbReference type="Proteomes" id="UP000018766"/>
    </source>
</evidence>
<gene>
    <name evidence="2" type="ORF">V757_00700</name>
</gene>
<dbReference type="PANTHER" id="PTHR47313">
    <property type="entry name" value="RIBOSOMAL RNA LARGE SUBUNIT METHYLTRANSFERASE K/L"/>
    <property type="match status" value="1"/>
</dbReference>
<dbReference type="Proteomes" id="UP000018766">
    <property type="component" value="Unassembled WGS sequence"/>
</dbReference>
<dbReference type="PANTHER" id="PTHR47313:SF1">
    <property type="entry name" value="RIBOSOMAL RNA LARGE SUBUNIT METHYLTRANSFERASE K_L"/>
    <property type="match status" value="1"/>
</dbReference>
<evidence type="ECO:0000259" key="1">
    <source>
        <dbReference type="Pfam" id="PF01170"/>
    </source>
</evidence>
<dbReference type="InterPro" id="IPR000241">
    <property type="entry name" value="RlmKL-like_Mtase"/>
</dbReference>
<dbReference type="SUPFAM" id="SSF53335">
    <property type="entry name" value="S-adenosyl-L-methionine-dependent methyltransferases"/>
    <property type="match status" value="1"/>
</dbReference>
<dbReference type="GO" id="GO:0008990">
    <property type="term" value="F:rRNA (guanine-N2-)-methyltransferase activity"/>
    <property type="evidence" value="ECO:0007669"/>
    <property type="project" value="TreeGrafter"/>
</dbReference>
<dbReference type="GO" id="GO:0070043">
    <property type="term" value="F:rRNA (guanine-N7-)-methyltransferase activity"/>
    <property type="evidence" value="ECO:0007669"/>
    <property type="project" value="TreeGrafter"/>
</dbReference>
<keyword evidence="3" id="KW-1185">Reference proteome</keyword>
<comment type="caution">
    <text evidence="2">The sequence shown here is derived from an EMBL/GenBank/DDBJ whole genome shotgun (WGS) entry which is preliminary data.</text>
</comment>
<dbReference type="InterPro" id="IPR002052">
    <property type="entry name" value="DNA_methylase_N6_adenine_CS"/>
</dbReference>
<dbReference type="PROSITE" id="PS00092">
    <property type="entry name" value="N6_MTASE"/>
    <property type="match status" value="1"/>
</dbReference>
<dbReference type="GO" id="GO:0003676">
    <property type="term" value="F:nucleic acid binding"/>
    <property type="evidence" value="ECO:0007669"/>
    <property type="project" value="InterPro"/>
</dbReference>
<evidence type="ECO:0000313" key="2">
    <source>
        <dbReference type="EMBL" id="ETD73028.1"/>
    </source>
</evidence>
<protein>
    <recommendedName>
        <fullName evidence="1">Ribosomal RNA large subunit methyltransferase K/L-like methyltransferase domain-containing protein</fullName>
    </recommendedName>
</protein>
<dbReference type="AlphaFoldDB" id="V8GBC4"/>
<dbReference type="Gene3D" id="3.40.50.150">
    <property type="entry name" value="Vaccinia Virus protein VP39"/>
    <property type="match status" value="1"/>
</dbReference>
<proteinExistence type="predicted"/>
<dbReference type="InterPro" id="IPR029063">
    <property type="entry name" value="SAM-dependent_MTases_sf"/>
</dbReference>
<organism evidence="2 3">
    <name type="scientific">Pelistega indica</name>
    <dbReference type="NCBI Taxonomy" id="1414851"/>
    <lineage>
        <taxon>Bacteria</taxon>
        <taxon>Pseudomonadati</taxon>
        <taxon>Pseudomonadota</taxon>
        <taxon>Betaproteobacteria</taxon>
        <taxon>Burkholderiales</taxon>
        <taxon>Alcaligenaceae</taxon>
        <taxon>Pelistega</taxon>
    </lineage>
</organism>
<name>V8GBC4_9BURK</name>
<feature type="domain" description="Ribosomal RNA large subunit methyltransferase K/L-like methyltransferase" evidence="1">
    <location>
        <begin position="10"/>
        <end position="125"/>
    </location>
</feature>
<dbReference type="EMBL" id="AYSV01000005">
    <property type="protein sequence ID" value="ETD73028.1"/>
    <property type="molecule type" value="Genomic_DNA"/>
</dbReference>
<accession>V8GBC4</accession>
<sequence length="139" mass="15726">MNNLIDTSLETPLFGSDIDGQVIQAAQSNLSRAKLPSSSIQFRLKNALQATAPCAQAGFLITNPPYGERLGAEDEAFWREWSSVLKNNFSGWQVHVITNDMDFPKKLRLKPNRRTPIFNGDIECRLFGFEMVSDSYRQK</sequence>
<dbReference type="Pfam" id="PF01170">
    <property type="entry name" value="UPF0020"/>
    <property type="match status" value="1"/>
</dbReference>
<reference evidence="2 3" key="1">
    <citation type="submission" date="2013-11" db="EMBL/GenBank/DDBJ databases">
        <title>Genomic analysis of Pelistega sp. HM-7.</title>
        <authorList>
            <person name="Kumbhare S.V."/>
            <person name="Shetty S.A."/>
            <person name="Sharma O."/>
            <person name="Dhotre D.P."/>
        </authorList>
    </citation>
    <scope>NUCLEOTIDE SEQUENCE [LARGE SCALE GENOMIC DNA]</scope>
    <source>
        <strain evidence="2 3">HM-7</strain>
    </source>
</reference>